<dbReference type="PANTHER" id="PTHR46401:SF2">
    <property type="entry name" value="GLYCOSYLTRANSFERASE WBBK-RELATED"/>
    <property type="match status" value="1"/>
</dbReference>
<dbReference type="PANTHER" id="PTHR46401">
    <property type="entry name" value="GLYCOSYLTRANSFERASE WBBK-RELATED"/>
    <property type="match status" value="1"/>
</dbReference>
<feature type="domain" description="Glycosyltransferase subfamily 4-like N-terminal" evidence="4">
    <location>
        <begin position="36"/>
        <end position="201"/>
    </location>
</feature>
<dbReference type="RefSeq" id="WP_093826341.1">
    <property type="nucleotide sequence ID" value="NZ_FOLQ01000004.1"/>
</dbReference>
<organism evidence="5 6">
    <name type="scientific">Spirosoma endophyticum</name>
    <dbReference type="NCBI Taxonomy" id="662367"/>
    <lineage>
        <taxon>Bacteria</taxon>
        <taxon>Pseudomonadati</taxon>
        <taxon>Bacteroidota</taxon>
        <taxon>Cytophagia</taxon>
        <taxon>Cytophagales</taxon>
        <taxon>Cytophagaceae</taxon>
        <taxon>Spirosoma</taxon>
    </lineage>
</organism>
<keyword evidence="1 5" id="KW-0808">Transferase</keyword>
<dbReference type="Proteomes" id="UP000198598">
    <property type="component" value="Unassembled WGS sequence"/>
</dbReference>
<dbReference type="EMBL" id="FOLQ01000004">
    <property type="protein sequence ID" value="SFD23025.1"/>
    <property type="molecule type" value="Genomic_DNA"/>
</dbReference>
<dbReference type="CDD" id="cd03801">
    <property type="entry name" value="GT4_PimA-like"/>
    <property type="match status" value="1"/>
</dbReference>
<evidence type="ECO:0000259" key="3">
    <source>
        <dbReference type="Pfam" id="PF00534"/>
    </source>
</evidence>
<dbReference type="Pfam" id="PF13439">
    <property type="entry name" value="Glyco_transf_4"/>
    <property type="match status" value="1"/>
</dbReference>
<evidence type="ECO:0000256" key="1">
    <source>
        <dbReference type="ARBA" id="ARBA00022679"/>
    </source>
</evidence>
<gene>
    <name evidence="5" type="ORF">SAMN05216167_10415</name>
</gene>
<evidence type="ECO:0000313" key="5">
    <source>
        <dbReference type="EMBL" id="SFD23025.1"/>
    </source>
</evidence>
<proteinExistence type="predicted"/>
<sequence>MYIGVLGPIATNDLLNESVLAQQPSWPKGRAGAPLVSNLIKEYLALGHRVLAITIDPDMDDNEPPFVYTDQQLTYVVAPSRHHTFRPNGKRLGRTLDLFRFERHQMLALLHRYKPDVVHAHWTYEFAMAALSYSPNALITVHDNALTILTYIRTLERVFMFFLARIVFKRGRWFTAVSPYMAQSIGKWVSSKVFVIANPVSVPTVRRSPALSDPPTIGMIVNGWEKRKNSEKGLLAFKVLQRQYPTALLWAMGTAFEPGGEAVDFCRHHNITNVHFLGSMAHADVLGKLAECTLLLHTSLEESFGMVLAEAMSLGVPVVAGKFSGAVPWVVAEGGLLVDVTQVDEIAIALETLLTEPATYRRLSGNGVQLVQSRFSIQFIANQFLMLYQLCNSSLPGSEPTSASGEIGISSTGKFG</sequence>
<dbReference type="InterPro" id="IPR028098">
    <property type="entry name" value="Glyco_trans_4-like_N"/>
</dbReference>
<dbReference type="OrthoDB" id="9811239at2"/>
<accession>A0A1I1QLW4</accession>
<dbReference type="Pfam" id="PF00534">
    <property type="entry name" value="Glycos_transf_1"/>
    <property type="match status" value="1"/>
</dbReference>
<dbReference type="Gene3D" id="3.40.50.2000">
    <property type="entry name" value="Glycogen Phosphorylase B"/>
    <property type="match status" value="2"/>
</dbReference>
<reference evidence="5 6" key="1">
    <citation type="submission" date="2016-10" db="EMBL/GenBank/DDBJ databases">
        <authorList>
            <person name="de Groot N.N."/>
        </authorList>
    </citation>
    <scope>NUCLEOTIDE SEQUENCE [LARGE SCALE GENOMIC DNA]</scope>
    <source>
        <strain evidence="5 6">DSM 26130</strain>
    </source>
</reference>
<dbReference type="GO" id="GO:0009103">
    <property type="term" value="P:lipopolysaccharide biosynthetic process"/>
    <property type="evidence" value="ECO:0007669"/>
    <property type="project" value="TreeGrafter"/>
</dbReference>
<feature type="region of interest" description="Disordered" evidence="2">
    <location>
        <begin position="397"/>
        <end position="416"/>
    </location>
</feature>
<dbReference type="SUPFAM" id="SSF53756">
    <property type="entry name" value="UDP-Glycosyltransferase/glycogen phosphorylase"/>
    <property type="match status" value="1"/>
</dbReference>
<dbReference type="AlphaFoldDB" id="A0A1I1QLW4"/>
<evidence type="ECO:0000256" key="2">
    <source>
        <dbReference type="SAM" id="MobiDB-lite"/>
    </source>
</evidence>
<feature type="domain" description="Glycosyl transferase family 1" evidence="3">
    <location>
        <begin position="208"/>
        <end position="367"/>
    </location>
</feature>
<evidence type="ECO:0000259" key="4">
    <source>
        <dbReference type="Pfam" id="PF13439"/>
    </source>
</evidence>
<keyword evidence="6" id="KW-1185">Reference proteome</keyword>
<dbReference type="STRING" id="662367.SAMN05216167_10415"/>
<dbReference type="GO" id="GO:0016757">
    <property type="term" value="F:glycosyltransferase activity"/>
    <property type="evidence" value="ECO:0007669"/>
    <property type="project" value="InterPro"/>
</dbReference>
<protein>
    <submittedName>
        <fullName evidence="5">Glycosyltransferase involved in cell wall bisynthesis</fullName>
    </submittedName>
</protein>
<dbReference type="InterPro" id="IPR001296">
    <property type="entry name" value="Glyco_trans_1"/>
</dbReference>
<name>A0A1I1QLW4_9BACT</name>
<evidence type="ECO:0000313" key="6">
    <source>
        <dbReference type="Proteomes" id="UP000198598"/>
    </source>
</evidence>